<dbReference type="Proteomes" id="UP001152885">
    <property type="component" value="Unassembled WGS sequence"/>
</dbReference>
<dbReference type="PANTHER" id="PTHR36102:SF1">
    <property type="entry name" value="YDR124W-LIKE HELICAL BUNDLE DOMAIN-CONTAINING PROTEIN"/>
    <property type="match status" value="1"/>
</dbReference>
<organism evidence="2 3">
    <name type="scientific">Candida verbasci</name>
    <dbReference type="NCBI Taxonomy" id="1227364"/>
    <lineage>
        <taxon>Eukaryota</taxon>
        <taxon>Fungi</taxon>
        <taxon>Dikarya</taxon>
        <taxon>Ascomycota</taxon>
        <taxon>Saccharomycotina</taxon>
        <taxon>Pichiomycetes</taxon>
        <taxon>Debaryomycetaceae</taxon>
        <taxon>Candida/Lodderomyces clade</taxon>
        <taxon>Candida</taxon>
    </lineage>
</organism>
<dbReference type="EMBL" id="CANTUO010000001">
    <property type="protein sequence ID" value="CAI5756270.1"/>
    <property type="molecule type" value="Genomic_DNA"/>
</dbReference>
<evidence type="ECO:0000313" key="3">
    <source>
        <dbReference type="Proteomes" id="UP001152885"/>
    </source>
</evidence>
<dbReference type="InterPro" id="IPR021264">
    <property type="entry name" value="AFUB_079030/YDR124W-like"/>
</dbReference>
<keyword evidence="3" id="KW-1185">Reference proteome</keyword>
<dbReference type="OrthoDB" id="5338458at2759"/>
<protein>
    <recommendedName>
        <fullName evidence="1">Subtelomeric hrmA-associated cluster protein AFUB-079030/YDR124W-like helical bundle domain-containing protein</fullName>
    </recommendedName>
</protein>
<dbReference type="Pfam" id="PF11001">
    <property type="entry name" value="AFUB_07903_YDR124W_hel"/>
    <property type="match status" value="1"/>
</dbReference>
<comment type="caution">
    <text evidence="2">The sequence shown here is derived from an EMBL/GenBank/DDBJ whole genome shotgun (WGS) entry which is preliminary data.</text>
</comment>
<dbReference type="InterPro" id="IPR047092">
    <property type="entry name" value="AFUB_07903/YDR124W-like_hel"/>
</dbReference>
<gene>
    <name evidence="2" type="ORF">CANVERA_P0786</name>
</gene>
<proteinExistence type="predicted"/>
<evidence type="ECO:0000259" key="1">
    <source>
        <dbReference type="Pfam" id="PF11001"/>
    </source>
</evidence>
<reference evidence="2" key="1">
    <citation type="submission" date="2022-12" db="EMBL/GenBank/DDBJ databases">
        <authorList>
            <person name="Brejova B."/>
        </authorList>
    </citation>
    <scope>NUCLEOTIDE SEQUENCE</scope>
</reference>
<evidence type="ECO:0000313" key="2">
    <source>
        <dbReference type="EMBL" id="CAI5756270.1"/>
    </source>
</evidence>
<dbReference type="PANTHER" id="PTHR36102">
    <property type="entry name" value="CHROMOSOME 10, WHOLE GENOME SHOTGUN SEQUENCE"/>
    <property type="match status" value="1"/>
</dbReference>
<name>A0A9W4TTV2_9ASCO</name>
<dbReference type="AlphaFoldDB" id="A0A9W4TTV2"/>
<accession>A0A9W4TTV2</accession>
<feature type="domain" description="Subtelomeric hrmA-associated cluster protein AFUB-079030/YDR124W-like helical bundle" evidence="1">
    <location>
        <begin position="84"/>
        <end position="166"/>
    </location>
</feature>
<sequence>MTDRDYLVHQINQQLSNLIQNQSGSFVLATQSHPTSDLNVLYSKHYTDQQIEDIRKILGKPTLISIKPVLKRTIIITLIKDDLSSQESIISQFRDLFNVLTQVVCKEVAKAWIKILEPNKQALYPYRNGNSKKPTWWPEHVNHIEPDHLDKVGRVELLINIVRNLNFDVFQGELVTMILEKDIWKLIVKEILYLAVYERIFFNNSRQVDELYQYIPKLEKDVIEKENEIKIIASNFRIGVELIMSIRVKDSDLNDKVYQLNMDEEPEQPEEEFTPAKRVNKRLSLPDLRKNARLKQDLNHEDNIKIVRKQIVTKKSSKKLPRITKKRSTTSIKLPKYVSEDDYEDTDSDEVKMETINDESRKVNDEIANRNDTIEINQKTESKEDDKVELDNEPKVNAIAEDPVFDSDDDLDPNEPKVDAIEEDPDISSELDDDFVSRIANANIYTTPDFDVVDLENDIPSDTESDSISSMDSDKFNKKIRKADIENLLISSQEDKHLSTTPDTKVSSIKSTASTPICTIVDSLTNNEFSASTPKQNISTPIHIPQSSPFKSPFARSSIYNETFSSIDYYDANMDSFDDINSSPCQNG</sequence>